<accession>A0A6G4VFX4</accession>
<dbReference type="Proteomes" id="UP000472335">
    <property type="component" value="Unassembled WGS sequence"/>
</dbReference>
<name>A0A6G4VFX4_9ACTN</name>
<comment type="caution">
    <text evidence="1">The sequence shown here is derived from an EMBL/GenBank/DDBJ whole genome shotgun (WGS) entry which is preliminary data.</text>
</comment>
<reference evidence="1 2" key="1">
    <citation type="submission" date="2020-02" db="EMBL/GenBank/DDBJ databases">
        <title>Whole-genome analyses of novel actinobacteria.</title>
        <authorList>
            <person name="Sahin N."/>
            <person name="Gencbay T."/>
        </authorList>
    </citation>
    <scope>NUCLEOTIDE SEQUENCE [LARGE SCALE GENOMIC DNA]</scope>
    <source>
        <strain evidence="1 2">HC44</strain>
    </source>
</reference>
<dbReference type="SUPFAM" id="SSF142906">
    <property type="entry name" value="YjbR-like"/>
    <property type="match status" value="1"/>
</dbReference>
<proteinExistence type="predicted"/>
<protein>
    <submittedName>
        <fullName evidence="1">MmcQ/YjbR family DNA-binding protein</fullName>
    </submittedName>
</protein>
<dbReference type="Pfam" id="PF04237">
    <property type="entry name" value="YjbR"/>
    <property type="match status" value="1"/>
</dbReference>
<evidence type="ECO:0000313" key="2">
    <source>
        <dbReference type="Proteomes" id="UP000472335"/>
    </source>
</evidence>
<gene>
    <name evidence="1" type="ORF">G5C60_35185</name>
</gene>
<dbReference type="RefSeq" id="WP_165265420.1">
    <property type="nucleotide sequence ID" value="NZ_JAAKZY010000152.1"/>
</dbReference>
<dbReference type="InterPro" id="IPR038056">
    <property type="entry name" value="YjbR-like_sf"/>
</dbReference>
<sequence>MAATENAVKTWEKVREFALGLPGATEEFPWGETVAKVNKKVFVFLGVADGSYPMGLTVKLKDEAAHAHAMTSPGAEPAGYGLGKAGWVSIPLEEEGAPAAELLCDWVEESYRTIAPKTLIAELDAR</sequence>
<keyword evidence="2" id="KW-1185">Reference proteome</keyword>
<dbReference type="EMBL" id="JAAKZY010000152">
    <property type="protein sequence ID" value="NGO12720.1"/>
    <property type="molecule type" value="Genomic_DNA"/>
</dbReference>
<dbReference type="Gene3D" id="3.90.1150.30">
    <property type="match status" value="1"/>
</dbReference>
<keyword evidence="1" id="KW-0238">DNA-binding</keyword>
<dbReference type="GO" id="GO:0003677">
    <property type="term" value="F:DNA binding"/>
    <property type="evidence" value="ECO:0007669"/>
    <property type="project" value="UniProtKB-KW"/>
</dbReference>
<evidence type="ECO:0000313" key="1">
    <source>
        <dbReference type="EMBL" id="NGO12720.1"/>
    </source>
</evidence>
<organism evidence="1 2">
    <name type="scientific">Streptomyces scabichelini</name>
    <dbReference type="NCBI Taxonomy" id="2711217"/>
    <lineage>
        <taxon>Bacteria</taxon>
        <taxon>Bacillati</taxon>
        <taxon>Actinomycetota</taxon>
        <taxon>Actinomycetes</taxon>
        <taxon>Kitasatosporales</taxon>
        <taxon>Streptomycetaceae</taxon>
        <taxon>Streptomyces</taxon>
    </lineage>
</organism>
<dbReference type="AlphaFoldDB" id="A0A6G4VFX4"/>
<dbReference type="InterPro" id="IPR058532">
    <property type="entry name" value="YjbR/MT2646/Rv2570-like"/>
</dbReference>